<gene>
    <name evidence="1" type="ORF">Fmac_012564</name>
</gene>
<name>A0ABD1MRJ2_9FABA</name>
<comment type="caution">
    <text evidence="1">The sequence shown here is derived from an EMBL/GenBank/DDBJ whole genome shotgun (WGS) entry which is preliminary data.</text>
</comment>
<sequence>MAQQMEFNLKKPSAFHYDIFLLGFKALFVFKDEKEEVKNEGFEGKESGK</sequence>
<accession>A0ABD1MRJ2</accession>
<dbReference type="AlphaFoldDB" id="A0ABD1MRJ2"/>
<dbReference type="Proteomes" id="UP001603857">
    <property type="component" value="Unassembled WGS sequence"/>
</dbReference>
<protein>
    <submittedName>
        <fullName evidence="1">Uncharacterized protein</fullName>
    </submittedName>
</protein>
<proteinExistence type="predicted"/>
<evidence type="ECO:0000313" key="2">
    <source>
        <dbReference type="Proteomes" id="UP001603857"/>
    </source>
</evidence>
<dbReference type="EMBL" id="JBGMDY010000004">
    <property type="protein sequence ID" value="KAL2338118.1"/>
    <property type="molecule type" value="Genomic_DNA"/>
</dbReference>
<evidence type="ECO:0000313" key="1">
    <source>
        <dbReference type="EMBL" id="KAL2338118.1"/>
    </source>
</evidence>
<organism evidence="1 2">
    <name type="scientific">Flemingia macrophylla</name>
    <dbReference type="NCBI Taxonomy" id="520843"/>
    <lineage>
        <taxon>Eukaryota</taxon>
        <taxon>Viridiplantae</taxon>
        <taxon>Streptophyta</taxon>
        <taxon>Embryophyta</taxon>
        <taxon>Tracheophyta</taxon>
        <taxon>Spermatophyta</taxon>
        <taxon>Magnoliopsida</taxon>
        <taxon>eudicotyledons</taxon>
        <taxon>Gunneridae</taxon>
        <taxon>Pentapetalae</taxon>
        <taxon>rosids</taxon>
        <taxon>fabids</taxon>
        <taxon>Fabales</taxon>
        <taxon>Fabaceae</taxon>
        <taxon>Papilionoideae</taxon>
        <taxon>50 kb inversion clade</taxon>
        <taxon>NPAAA clade</taxon>
        <taxon>indigoferoid/millettioid clade</taxon>
        <taxon>Phaseoleae</taxon>
        <taxon>Flemingia</taxon>
    </lineage>
</organism>
<keyword evidence="2" id="KW-1185">Reference proteome</keyword>
<reference evidence="1 2" key="1">
    <citation type="submission" date="2024-08" db="EMBL/GenBank/DDBJ databases">
        <title>Insights into the chromosomal genome structure of Flemingia macrophylla.</title>
        <authorList>
            <person name="Ding Y."/>
            <person name="Zhao Y."/>
            <person name="Bi W."/>
            <person name="Wu M."/>
            <person name="Zhao G."/>
            <person name="Gong Y."/>
            <person name="Li W."/>
            <person name="Zhang P."/>
        </authorList>
    </citation>
    <scope>NUCLEOTIDE SEQUENCE [LARGE SCALE GENOMIC DNA]</scope>
    <source>
        <strain evidence="1">DYQJB</strain>
        <tissue evidence="1">Leaf</tissue>
    </source>
</reference>